<dbReference type="InterPro" id="IPR035386">
    <property type="entry name" value="Arm-DNA-bind_5"/>
</dbReference>
<dbReference type="Proteomes" id="UP000184121">
    <property type="component" value="Unassembled WGS sequence"/>
</dbReference>
<feature type="domain" description="Arm DNA-binding" evidence="1">
    <location>
        <begin position="9"/>
        <end position="82"/>
    </location>
</feature>
<gene>
    <name evidence="2" type="ORF">SAMN05444366_4477</name>
</gene>
<dbReference type="Pfam" id="PF17293">
    <property type="entry name" value="Arm-DNA-bind_5"/>
    <property type="match status" value="1"/>
</dbReference>
<evidence type="ECO:0000313" key="3">
    <source>
        <dbReference type="Proteomes" id="UP000184121"/>
    </source>
</evidence>
<dbReference type="EMBL" id="FRBY01000007">
    <property type="protein sequence ID" value="SHM88470.1"/>
    <property type="molecule type" value="Genomic_DNA"/>
</dbReference>
<proteinExistence type="predicted"/>
<evidence type="ECO:0000313" key="2">
    <source>
        <dbReference type="EMBL" id="SHM88470.1"/>
    </source>
</evidence>
<sequence length="119" mass="14245">MPSILKIYFYLKSEKVNRKDESPVYARLWHEQNSITIATGQYISKERWDFTDKLRTALRIGKEKELRKSLDNFELEIKNIFYGSFFRGHDFSLTKLKNEFIGKKNKERNHCSIDSANQY</sequence>
<name>A0A1M7MCJ2_9FLAO</name>
<reference evidence="3" key="1">
    <citation type="submission" date="2016-11" db="EMBL/GenBank/DDBJ databases">
        <authorList>
            <person name="Varghese N."/>
            <person name="Submissions S."/>
        </authorList>
    </citation>
    <scope>NUCLEOTIDE SEQUENCE [LARGE SCALE GENOMIC DNA]</scope>
    <source>
        <strain evidence="3">DSM 1811</strain>
    </source>
</reference>
<protein>
    <submittedName>
        <fullName evidence="2">Phage integrase SAM-like domain-containing protein</fullName>
    </submittedName>
</protein>
<organism evidence="2 3">
    <name type="scientific">Flavobacterium saccharophilum</name>
    <dbReference type="NCBI Taxonomy" id="29534"/>
    <lineage>
        <taxon>Bacteria</taxon>
        <taxon>Pseudomonadati</taxon>
        <taxon>Bacteroidota</taxon>
        <taxon>Flavobacteriia</taxon>
        <taxon>Flavobacteriales</taxon>
        <taxon>Flavobacteriaceae</taxon>
        <taxon>Flavobacterium</taxon>
    </lineage>
</organism>
<evidence type="ECO:0000259" key="1">
    <source>
        <dbReference type="Pfam" id="PF17293"/>
    </source>
</evidence>
<dbReference type="AlphaFoldDB" id="A0A1M7MCJ2"/>
<keyword evidence="3" id="KW-1185">Reference proteome</keyword>
<accession>A0A1M7MCJ2</accession>
<dbReference type="STRING" id="29534.SAMN05444366_4477"/>